<evidence type="ECO:0000256" key="1">
    <source>
        <dbReference type="RuleBase" id="RU366020"/>
    </source>
</evidence>
<comment type="catalytic activity">
    <reaction evidence="1">
        <text>O-phospho-L-threonyl-[protein] + H2O = L-threonyl-[protein] + phosphate</text>
        <dbReference type="Rhea" id="RHEA:47004"/>
        <dbReference type="Rhea" id="RHEA-COMP:11060"/>
        <dbReference type="Rhea" id="RHEA-COMP:11605"/>
        <dbReference type="ChEBI" id="CHEBI:15377"/>
        <dbReference type="ChEBI" id="CHEBI:30013"/>
        <dbReference type="ChEBI" id="CHEBI:43474"/>
        <dbReference type="ChEBI" id="CHEBI:61977"/>
        <dbReference type="EC" id="3.1.3.16"/>
    </reaction>
</comment>
<comment type="cofactor">
    <cofactor evidence="1">
        <name>Mn(2+)</name>
        <dbReference type="ChEBI" id="CHEBI:29035"/>
    </cofactor>
</comment>
<keyword evidence="1" id="KW-0904">Protein phosphatase</keyword>
<dbReference type="PANTHER" id="PTHR12320">
    <property type="entry name" value="PROTEIN PHOSPHATASE 2C"/>
    <property type="match status" value="1"/>
</dbReference>
<evidence type="ECO:0000259" key="2">
    <source>
        <dbReference type="PROSITE" id="PS51746"/>
    </source>
</evidence>
<sequence>MFGEDSGIRWNIEKETFGVADGVGGWAKKGVDAGKYARALMFNSELAVQHQPVGWVDPRKILRAVNIGDSGFLVIRNGKIEYKSRVQQHRFNCPFQLGKCNDNPSLAQGSRVFVEPGDVVVAGTDGMFDNLNDSDIVEIVNQGVKKAPHKLARTIAKLAHRNSPDRCAITPFSKAAQEVGLDFVGGKRDDITVVVAYIGPPGKRLVF</sequence>
<name>A0AAV6KUM5_9ERIC</name>
<comment type="similarity">
    <text evidence="1">Belongs to the PP2C family.</text>
</comment>
<keyword evidence="1" id="KW-0460">Magnesium</keyword>
<dbReference type="PANTHER" id="PTHR12320:SF81">
    <property type="entry name" value="PROTEIN PHOSPHATASE 2C 23-RELATED"/>
    <property type="match status" value="1"/>
</dbReference>
<reference evidence="3" key="1">
    <citation type="submission" date="2020-08" db="EMBL/GenBank/DDBJ databases">
        <title>Plant Genome Project.</title>
        <authorList>
            <person name="Zhang R.-G."/>
        </authorList>
    </citation>
    <scope>NUCLEOTIDE SEQUENCE</scope>
    <source>
        <strain evidence="3">WSP0</strain>
        <tissue evidence="3">Leaf</tissue>
    </source>
</reference>
<evidence type="ECO:0000313" key="3">
    <source>
        <dbReference type="EMBL" id="KAG5555804.1"/>
    </source>
</evidence>
<dbReference type="GO" id="GO:0004722">
    <property type="term" value="F:protein serine/threonine phosphatase activity"/>
    <property type="evidence" value="ECO:0007669"/>
    <property type="project" value="UniProtKB-EC"/>
</dbReference>
<gene>
    <name evidence="3" type="ORF">RHGRI_006447</name>
</gene>
<keyword evidence="1" id="KW-0464">Manganese</keyword>
<dbReference type="InterPro" id="IPR001932">
    <property type="entry name" value="PPM-type_phosphatase-like_dom"/>
</dbReference>
<dbReference type="GO" id="GO:0046872">
    <property type="term" value="F:metal ion binding"/>
    <property type="evidence" value="ECO:0007669"/>
    <property type="project" value="UniProtKB-UniRule"/>
</dbReference>
<dbReference type="Gene3D" id="3.60.40.10">
    <property type="entry name" value="PPM-type phosphatase domain"/>
    <property type="match status" value="1"/>
</dbReference>
<keyword evidence="4" id="KW-1185">Reference proteome</keyword>
<keyword evidence="1" id="KW-0479">Metal-binding</keyword>
<dbReference type="SUPFAM" id="SSF81606">
    <property type="entry name" value="PP2C-like"/>
    <property type="match status" value="1"/>
</dbReference>
<keyword evidence="1" id="KW-0378">Hydrolase</keyword>
<comment type="catalytic activity">
    <reaction evidence="1">
        <text>O-phospho-L-seryl-[protein] + H2O = L-seryl-[protein] + phosphate</text>
        <dbReference type="Rhea" id="RHEA:20629"/>
        <dbReference type="Rhea" id="RHEA-COMP:9863"/>
        <dbReference type="Rhea" id="RHEA-COMP:11604"/>
        <dbReference type="ChEBI" id="CHEBI:15377"/>
        <dbReference type="ChEBI" id="CHEBI:29999"/>
        <dbReference type="ChEBI" id="CHEBI:43474"/>
        <dbReference type="ChEBI" id="CHEBI:83421"/>
        <dbReference type="EC" id="3.1.3.16"/>
    </reaction>
</comment>
<dbReference type="InterPro" id="IPR036457">
    <property type="entry name" value="PPM-type-like_dom_sf"/>
</dbReference>
<dbReference type="EC" id="3.1.3.16" evidence="1"/>
<dbReference type="AlphaFoldDB" id="A0AAV6KUM5"/>
<organism evidence="3 4">
    <name type="scientific">Rhododendron griersonianum</name>
    <dbReference type="NCBI Taxonomy" id="479676"/>
    <lineage>
        <taxon>Eukaryota</taxon>
        <taxon>Viridiplantae</taxon>
        <taxon>Streptophyta</taxon>
        <taxon>Embryophyta</taxon>
        <taxon>Tracheophyta</taxon>
        <taxon>Spermatophyta</taxon>
        <taxon>Magnoliopsida</taxon>
        <taxon>eudicotyledons</taxon>
        <taxon>Gunneridae</taxon>
        <taxon>Pentapetalae</taxon>
        <taxon>asterids</taxon>
        <taxon>Ericales</taxon>
        <taxon>Ericaceae</taxon>
        <taxon>Ericoideae</taxon>
        <taxon>Rhodoreae</taxon>
        <taxon>Rhododendron</taxon>
    </lineage>
</organism>
<dbReference type="Proteomes" id="UP000823749">
    <property type="component" value="Chromosome 3"/>
</dbReference>
<dbReference type="EMBL" id="JACTNZ010000003">
    <property type="protein sequence ID" value="KAG5555804.1"/>
    <property type="molecule type" value="Genomic_DNA"/>
</dbReference>
<accession>A0AAV6KUM5</accession>
<comment type="cofactor">
    <cofactor evidence="1">
        <name>Mg(2+)</name>
        <dbReference type="ChEBI" id="CHEBI:18420"/>
    </cofactor>
</comment>
<evidence type="ECO:0000313" key="4">
    <source>
        <dbReference type="Proteomes" id="UP000823749"/>
    </source>
</evidence>
<comment type="caution">
    <text evidence="3">The sequence shown here is derived from an EMBL/GenBank/DDBJ whole genome shotgun (WGS) entry which is preliminary data.</text>
</comment>
<dbReference type="InterPro" id="IPR039123">
    <property type="entry name" value="PPTC7"/>
</dbReference>
<dbReference type="PROSITE" id="PS51746">
    <property type="entry name" value="PPM_2"/>
    <property type="match status" value="1"/>
</dbReference>
<proteinExistence type="inferred from homology"/>
<protein>
    <recommendedName>
        <fullName evidence="1">Protein phosphatase</fullName>
        <ecNumber evidence="1">3.1.3.16</ecNumber>
    </recommendedName>
</protein>
<feature type="domain" description="PPM-type phosphatase" evidence="2">
    <location>
        <begin position="1"/>
        <end position="198"/>
    </location>
</feature>